<reference evidence="3 4" key="1">
    <citation type="journal article" date="2015" name="Genome Announc.">
        <title>Expanding the biotechnology potential of lactobacilli through comparative genomics of 213 strains and associated genera.</title>
        <authorList>
            <person name="Sun Z."/>
            <person name="Harris H.M."/>
            <person name="McCann A."/>
            <person name="Guo C."/>
            <person name="Argimon S."/>
            <person name="Zhang W."/>
            <person name="Yang X."/>
            <person name="Jeffery I.B."/>
            <person name="Cooney J.C."/>
            <person name="Kagawa T.F."/>
            <person name="Liu W."/>
            <person name="Song Y."/>
            <person name="Salvetti E."/>
            <person name="Wrobel A."/>
            <person name="Rasinkangas P."/>
            <person name="Parkhill J."/>
            <person name="Rea M.C."/>
            <person name="O'Sullivan O."/>
            <person name="Ritari J."/>
            <person name="Douillard F.P."/>
            <person name="Paul Ross R."/>
            <person name="Yang R."/>
            <person name="Briner A.E."/>
            <person name="Felis G.E."/>
            <person name="de Vos W.M."/>
            <person name="Barrangou R."/>
            <person name="Klaenhammer T.R."/>
            <person name="Caufield P.W."/>
            <person name="Cui Y."/>
            <person name="Zhang H."/>
            <person name="O'Toole P.W."/>
        </authorList>
    </citation>
    <scope>NUCLEOTIDE SEQUENCE [LARGE SCALE GENOMIC DNA]</scope>
    <source>
        <strain evidence="3 4">DSM 15945</strain>
    </source>
</reference>
<sequence>MQISSTSISVPMLIAQGLTMLFFALGFVGYYSRFWRWLSQTKTAKSGINRILRLTAPAAAIVIAVLFDRMASGRLLPVGGLVQHGMSLFVVTFIILDADIWPSELLFRVAGMMTVWGLSHAGLGWGPLGVLSAVLAVAWAVATWYLGPKIRYHILPHFVWLMSIAVLYWVTIPSATAGFIMTPKLVVQANLLYAFAVIATAVYLTQMRQEERQSATNARRVTYDALTNAKTYAIFQHDIEQQFIDAQRDGYPLTVVAIDVDHFKQVNDHYGHLAGNEILISVAATLQDELDHHPGRHQLYRTGGEEFSIIFGHTTAPAATATVRNCWAAVKHSTYHARQYALQVTISGGITTARPEDTHVDALLRRADDNLYQSKQHGRDTLTVEGTTLHDTARVQPQQLYAYCTQQVCSVATGHDDIATEVLAARYLAAKDQWQLSDTARPFEQQRDFVEQVAQDMGKVALTLHLTIGDCQARRTRERLAALLAAGKRPARLRIVLDAPVTLTELAALRADYRQLAVGFVLAFPDDGDDMMVESLLPLLDGVRIPLALLRAAGQSVQTSKRVMAFLHQCQQHHVIMVADGIDNSVDGEYVRQTWPVDGGRGYFMHHTDLPRID</sequence>
<evidence type="ECO:0000313" key="4">
    <source>
        <dbReference type="Proteomes" id="UP000051922"/>
    </source>
</evidence>
<keyword evidence="1" id="KW-0812">Transmembrane</keyword>
<evidence type="ECO:0000313" key="3">
    <source>
        <dbReference type="EMBL" id="KRL87506.1"/>
    </source>
</evidence>
<gene>
    <name evidence="3" type="ORF">FC50_GL002327</name>
</gene>
<dbReference type="RefSeq" id="WP_056956303.1">
    <property type="nucleotide sequence ID" value="NZ_AZFJ01000022.1"/>
</dbReference>
<dbReference type="EMBL" id="AZFJ01000022">
    <property type="protein sequence ID" value="KRL87506.1"/>
    <property type="molecule type" value="Genomic_DNA"/>
</dbReference>
<proteinExistence type="predicted"/>
<evidence type="ECO:0000256" key="1">
    <source>
        <dbReference type="SAM" id="Phobius"/>
    </source>
</evidence>
<evidence type="ECO:0000259" key="2">
    <source>
        <dbReference type="PROSITE" id="PS50887"/>
    </source>
</evidence>
<dbReference type="AlphaFoldDB" id="A0A0R1U9G9"/>
<protein>
    <recommendedName>
        <fullName evidence="2">GGDEF domain-containing protein</fullName>
    </recommendedName>
</protein>
<feature type="domain" description="GGDEF" evidence="2">
    <location>
        <begin position="251"/>
        <end position="387"/>
    </location>
</feature>
<dbReference type="STRING" id="1423783.FC50_GL002327"/>
<feature type="transmembrane region" description="Helical" evidence="1">
    <location>
        <begin position="129"/>
        <end position="146"/>
    </location>
</feature>
<feature type="transmembrane region" description="Helical" evidence="1">
    <location>
        <begin position="186"/>
        <end position="204"/>
    </location>
</feature>
<feature type="transmembrane region" description="Helical" evidence="1">
    <location>
        <begin position="158"/>
        <end position="180"/>
    </location>
</feature>
<dbReference type="InterPro" id="IPR050469">
    <property type="entry name" value="Diguanylate_Cyclase"/>
</dbReference>
<name>A0A0R1U9G9_9LACO</name>
<dbReference type="GO" id="GO:0052621">
    <property type="term" value="F:diguanylate cyclase activity"/>
    <property type="evidence" value="ECO:0007669"/>
    <property type="project" value="TreeGrafter"/>
</dbReference>
<dbReference type="Proteomes" id="UP000051922">
    <property type="component" value="Unassembled WGS sequence"/>
</dbReference>
<dbReference type="PATRIC" id="fig|1423783.4.peg.2381"/>
<dbReference type="OrthoDB" id="2249567at2"/>
<dbReference type="SUPFAM" id="SSF55073">
    <property type="entry name" value="Nucleotide cyclase"/>
    <property type="match status" value="1"/>
</dbReference>
<feature type="transmembrane region" description="Helical" evidence="1">
    <location>
        <begin position="75"/>
        <end position="96"/>
    </location>
</feature>
<dbReference type="PROSITE" id="PS50887">
    <property type="entry name" value="GGDEF"/>
    <property type="match status" value="1"/>
</dbReference>
<dbReference type="GO" id="GO:0043709">
    <property type="term" value="P:cell adhesion involved in single-species biofilm formation"/>
    <property type="evidence" value="ECO:0007669"/>
    <property type="project" value="TreeGrafter"/>
</dbReference>
<accession>A0A0R1U9G9</accession>
<dbReference type="InterPro" id="IPR043128">
    <property type="entry name" value="Rev_trsase/Diguanyl_cyclase"/>
</dbReference>
<dbReference type="Gene3D" id="3.30.70.270">
    <property type="match status" value="1"/>
</dbReference>
<dbReference type="SMART" id="SM00267">
    <property type="entry name" value="GGDEF"/>
    <property type="match status" value="1"/>
</dbReference>
<organism evidence="3 4">
    <name type="scientific">Lacticaseibacillus pantheris DSM 15945 = JCM 12539 = NBRC 106106</name>
    <dbReference type="NCBI Taxonomy" id="1423783"/>
    <lineage>
        <taxon>Bacteria</taxon>
        <taxon>Bacillati</taxon>
        <taxon>Bacillota</taxon>
        <taxon>Bacilli</taxon>
        <taxon>Lactobacillales</taxon>
        <taxon>Lactobacillaceae</taxon>
        <taxon>Lacticaseibacillus</taxon>
    </lineage>
</organism>
<dbReference type="PANTHER" id="PTHR45138">
    <property type="entry name" value="REGULATORY COMPONENTS OF SENSORY TRANSDUCTION SYSTEM"/>
    <property type="match status" value="1"/>
</dbReference>
<dbReference type="Pfam" id="PF00990">
    <property type="entry name" value="GGDEF"/>
    <property type="match status" value="1"/>
</dbReference>
<keyword evidence="4" id="KW-1185">Reference proteome</keyword>
<dbReference type="CDD" id="cd01949">
    <property type="entry name" value="GGDEF"/>
    <property type="match status" value="1"/>
</dbReference>
<dbReference type="PANTHER" id="PTHR45138:SF24">
    <property type="entry name" value="DIGUANYLATE CYCLASE DGCC-RELATED"/>
    <property type="match status" value="1"/>
</dbReference>
<dbReference type="GO" id="GO:0005886">
    <property type="term" value="C:plasma membrane"/>
    <property type="evidence" value="ECO:0007669"/>
    <property type="project" value="TreeGrafter"/>
</dbReference>
<dbReference type="InterPro" id="IPR029787">
    <property type="entry name" value="Nucleotide_cyclase"/>
</dbReference>
<dbReference type="InterPro" id="IPR000160">
    <property type="entry name" value="GGDEF_dom"/>
</dbReference>
<comment type="caution">
    <text evidence="3">The sequence shown here is derived from an EMBL/GenBank/DDBJ whole genome shotgun (WGS) entry which is preliminary data.</text>
</comment>
<keyword evidence="1" id="KW-1133">Transmembrane helix</keyword>
<keyword evidence="1" id="KW-0472">Membrane</keyword>
<feature type="transmembrane region" description="Helical" evidence="1">
    <location>
        <begin position="51"/>
        <end position="69"/>
    </location>
</feature>
<dbReference type="GO" id="GO:1902201">
    <property type="term" value="P:negative regulation of bacterial-type flagellum-dependent cell motility"/>
    <property type="evidence" value="ECO:0007669"/>
    <property type="project" value="TreeGrafter"/>
</dbReference>
<dbReference type="NCBIfam" id="TIGR00254">
    <property type="entry name" value="GGDEF"/>
    <property type="match status" value="1"/>
</dbReference>
<feature type="transmembrane region" description="Helical" evidence="1">
    <location>
        <begin position="12"/>
        <end position="31"/>
    </location>
</feature>